<dbReference type="RefSeq" id="WP_192767494.1">
    <property type="nucleotide sequence ID" value="NZ_JADBEB010000001.1"/>
</dbReference>
<dbReference type="AlphaFoldDB" id="A0A927MAW2"/>
<protein>
    <recommendedName>
        <fullName evidence="4">Secreted protein</fullName>
    </recommendedName>
</protein>
<keyword evidence="1" id="KW-0732">Signal</keyword>
<proteinExistence type="predicted"/>
<evidence type="ECO:0000313" key="2">
    <source>
        <dbReference type="EMBL" id="MBE1487690.1"/>
    </source>
</evidence>
<evidence type="ECO:0000313" key="3">
    <source>
        <dbReference type="Proteomes" id="UP000649753"/>
    </source>
</evidence>
<keyword evidence="3" id="KW-1185">Reference proteome</keyword>
<sequence length="139" mass="14558">MARRHLLSGALAAFSAVAMIAVASTPAVAATTVSVRTTDGLPVGGTAIVWGNWEPGDSREVLGACDKHADGLRAYAEAQYLRNGQWQYYATEDADGANQTCRHLSLPNIPEGTTIHIKACLKDGPNGAQRYCGTGTAKA</sequence>
<reference evidence="2" key="1">
    <citation type="submission" date="2020-10" db="EMBL/GenBank/DDBJ databases">
        <title>Sequencing the genomes of 1000 actinobacteria strains.</title>
        <authorList>
            <person name="Klenk H.-P."/>
        </authorList>
    </citation>
    <scope>NUCLEOTIDE SEQUENCE</scope>
    <source>
        <strain evidence="2">DSM 46832</strain>
    </source>
</reference>
<evidence type="ECO:0000256" key="1">
    <source>
        <dbReference type="SAM" id="SignalP"/>
    </source>
</evidence>
<accession>A0A927MAW2</accession>
<dbReference type="Proteomes" id="UP000649753">
    <property type="component" value="Unassembled WGS sequence"/>
</dbReference>
<feature type="chain" id="PRO_5037449483" description="Secreted protein" evidence="1">
    <location>
        <begin position="30"/>
        <end position="139"/>
    </location>
</feature>
<name>A0A927MAW2_9ACTN</name>
<comment type="caution">
    <text evidence="2">The sequence shown here is derived from an EMBL/GenBank/DDBJ whole genome shotgun (WGS) entry which is preliminary data.</text>
</comment>
<evidence type="ECO:0008006" key="4">
    <source>
        <dbReference type="Google" id="ProtNLM"/>
    </source>
</evidence>
<gene>
    <name evidence="2" type="ORF">H4W31_003328</name>
</gene>
<dbReference type="EMBL" id="JADBEB010000001">
    <property type="protein sequence ID" value="MBE1487690.1"/>
    <property type="molecule type" value="Genomic_DNA"/>
</dbReference>
<feature type="signal peptide" evidence="1">
    <location>
        <begin position="1"/>
        <end position="29"/>
    </location>
</feature>
<organism evidence="2 3">
    <name type="scientific">Plantactinospora soyae</name>
    <dbReference type="NCBI Taxonomy" id="1544732"/>
    <lineage>
        <taxon>Bacteria</taxon>
        <taxon>Bacillati</taxon>
        <taxon>Actinomycetota</taxon>
        <taxon>Actinomycetes</taxon>
        <taxon>Micromonosporales</taxon>
        <taxon>Micromonosporaceae</taxon>
        <taxon>Plantactinospora</taxon>
    </lineage>
</organism>